<accession>A0ACB8B5P4</accession>
<name>A0ACB8B5P4_9AGAM</name>
<sequence>MLEVPASLAWGPGLVGLALALVVYGVALGQYGFYLRAFPLDRRALKILVLFIFVLDTLHSYGLTAYYWLFLVSCHRVVSQGCSLVVPWQTAMAGVCQYFTIFIVQSFYSHRLWIISGHNKSVTGAVLTTAFTQIVLGIWCVLTFIHAGSPSAARITLVTASSAAGLSVICDMVITSSIFFYLRPQRSGIKRLGTSVQQLIDVFVSTGLLTCLASLAVFILLWVPDGQYWLPALTPMLCKCYANSLLAILNARKSIRKDAMRTLELPTMSTPTTESPSSSNSGQ</sequence>
<dbReference type="EMBL" id="MU266608">
    <property type="protein sequence ID" value="KAH7920057.1"/>
    <property type="molecule type" value="Genomic_DNA"/>
</dbReference>
<reference evidence="1" key="1">
    <citation type="journal article" date="2021" name="New Phytol.">
        <title>Evolutionary innovations through gain and loss of genes in the ectomycorrhizal Boletales.</title>
        <authorList>
            <person name="Wu G."/>
            <person name="Miyauchi S."/>
            <person name="Morin E."/>
            <person name="Kuo A."/>
            <person name="Drula E."/>
            <person name="Varga T."/>
            <person name="Kohler A."/>
            <person name="Feng B."/>
            <person name="Cao Y."/>
            <person name="Lipzen A."/>
            <person name="Daum C."/>
            <person name="Hundley H."/>
            <person name="Pangilinan J."/>
            <person name="Johnson J."/>
            <person name="Barry K."/>
            <person name="LaButti K."/>
            <person name="Ng V."/>
            <person name="Ahrendt S."/>
            <person name="Min B."/>
            <person name="Choi I.G."/>
            <person name="Park H."/>
            <person name="Plett J.M."/>
            <person name="Magnuson J."/>
            <person name="Spatafora J.W."/>
            <person name="Nagy L.G."/>
            <person name="Henrissat B."/>
            <person name="Grigoriev I.V."/>
            <person name="Yang Z.L."/>
            <person name="Xu J."/>
            <person name="Martin F.M."/>
        </authorList>
    </citation>
    <scope>NUCLEOTIDE SEQUENCE</scope>
    <source>
        <strain evidence="1">KUC20120723A-06</strain>
    </source>
</reference>
<comment type="caution">
    <text evidence="1">The sequence shown here is derived from an EMBL/GenBank/DDBJ whole genome shotgun (WGS) entry which is preliminary data.</text>
</comment>
<evidence type="ECO:0000313" key="2">
    <source>
        <dbReference type="Proteomes" id="UP000790709"/>
    </source>
</evidence>
<evidence type="ECO:0000313" key="1">
    <source>
        <dbReference type="EMBL" id="KAH7920057.1"/>
    </source>
</evidence>
<gene>
    <name evidence="1" type="ORF">BV22DRAFT_1133392</name>
</gene>
<dbReference type="Proteomes" id="UP000790709">
    <property type="component" value="Unassembled WGS sequence"/>
</dbReference>
<proteinExistence type="predicted"/>
<keyword evidence="2" id="KW-1185">Reference proteome</keyword>
<protein>
    <submittedName>
        <fullName evidence="1">Uncharacterized protein</fullName>
    </submittedName>
</protein>
<organism evidence="1 2">
    <name type="scientific">Leucogyrophana mollusca</name>
    <dbReference type="NCBI Taxonomy" id="85980"/>
    <lineage>
        <taxon>Eukaryota</taxon>
        <taxon>Fungi</taxon>
        <taxon>Dikarya</taxon>
        <taxon>Basidiomycota</taxon>
        <taxon>Agaricomycotina</taxon>
        <taxon>Agaricomycetes</taxon>
        <taxon>Agaricomycetidae</taxon>
        <taxon>Boletales</taxon>
        <taxon>Boletales incertae sedis</taxon>
        <taxon>Leucogyrophana</taxon>
    </lineage>
</organism>